<name>A0ABT8DUS2_9BURK</name>
<dbReference type="EMBL" id="JAUHHC010000004">
    <property type="protein sequence ID" value="MDN3921816.1"/>
    <property type="molecule type" value="Genomic_DNA"/>
</dbReference>
<evidence type="ECO:0000259" key="7">
    <source>
        <dbReference type="Pfam" id="PF02872"/>
    </source>
</evidence>
<feature type="signal peptide" evidence="5">
    <location>
        <begin position="1"/>
        <end position="31"/>
    </location>
</feature>
<evidence type="ECO:0000256" key="1">
    <source>
        <dbReference type="ARBA" id="ARBA00006654"/>
    </source>
</evidence>
<dbReference type="Gene3D" id="3.60.21.10">
    <property type="match status" value="1"/>
</dbReference>
<evidence type="ECO:0000256" key="2">
    <source>
        <dbReference type="ARBA" id="ARBA00022723"/>
    </source>
</evidence>
<dbReference type="InterPro" id="IPR006179">
    <property type="entry name" value="5_nucleotidase/apyrase"/>
</dbReference>
<evidence type="ECO:0000313" key="8">
    <source>
        <dbReference type="EMBL" id="MDN3921816.1"/>
    </source>
</evidence>
<dbReference type="SUPFAM" id="SSF55816">
    <property type="entry name" value="5'-nucleotidase (syn. UDP-sugar hydrolase), C-terminal domain"/>
    <property type="match status" value="1"/>
</dbReference>
<dbReference type="InterPro" id="IPR036907">
    <property type="entry name" value="5'-Nucleotdase_C_sf"/>
</dbReference>
<feature type="domain" description="Calcineurin-like phosphoesterase" evidence="6">
    <location>
        <begin position="36"/>
        <end position="276"/>
    </location>
</feature>
<dbReference type="NCBIfam" id="NF006938">
    <property type="entry name" value="PRK09420.1"/>
    <property type="match status" value="1"/>
</dbReference>
<evidence type="ECO:0000256" key="5">
    <source>
        <dbReference type="RuleBase" id="RU362119"/>
    </source>
</evidence>
<dbReference type="InterPro" id="IPR008334">
    <property type="entry name" value="5'-Nucleotdase_C"/>
</dbReference>
<dbReference type="Pfam" id="PF02872">
    <property type="entry name" value="5_nucleotid_C"/>
    <property type="match status" value="1"/>
</dbReference>
<keyword evidence="3 5" id="KW-0732">Signal</keyword>
<dbReference type="PANTHER" id="PTHR11575">
    <property type="entry name" value="5'-NUCLEOTIDASE-RELATED"/>
    <property type="match status" value="1"/>
</dbReference>
<evidence type="ECO:0000256" key="3">
    <source>
        <dbReference type="ARBA" id="ARBA00022729"/>
    </source>
</evidence>
<dbReference type="SUPFAM" id="SSF56300">
    <property type="entry name" value="Metallo-dependent phosphatases"/>
    <property type="match status" value="1"/>
</dbReference>
<organism evidence="8 9">
    <name type="scientific">Roseateles violae</name>
    <dbReference type="NCBI Taxonomy" id="3058042"/>
    <lineage>
        <taxon>Bacteria</taxon>
        <taxon>Pseudomonadati</taxon>
        <taxon>Pseudomonadota</taxon>
        <taxon>Betaproteobacteria</taxon>
        <taxon>Burkholderiales</taxon>
        <taxon>Sphaerotilaceae</taxon>
        <taxon>Roseateles</taxon>
    </lineage>
</organism>
<evidence type="ECO:0000313" key="9">
    <source>
        <dbReference type="Proteomes" id="UP001228044"/>
    </source>
</evidence>
<comment type="similarity">
    <text evidence="1 5">Belongs to the 5'-nucleotidase family.</text>
</comment>
<dbReference type="InterPro" id="IPR041827">
    <property type="entry name" value="CpdB_N"/>
</dbReference>
<evidence type="ECO:0000259" key="6">
    <source>
        <dbReference type="Pfam" id="PF00149"/>
    </source>
</evidence>
<dbReference type="Gene3D" id="3.90.780.10">
    <property type="entry name" value="5'-Nucleotidase, C-terminal domain"/>
    <property type="match status" value="1"/>
</dbReference>
<dbReference type="PRINTS" id="PR01607">
    <property type="entry name" value="APYRASEFAMLY"/>
</dbReference>
<keyword evidence="9" id="KW-1185">Reference proteome</keyword>
<feature type="chain" id="PRO_5044973140" evidence="5">
    <location>
        <begin position="32"/>
        <end position="649"/>
    </location>
</feature>
<dbReference type="CDD" id="cd07410">
    <property type="entry name" value="MPP_CpdB_N"/>
    <property type="match status" value="1"/>
</dbReference>
<keyword evidence="5" id="KW-0378">Hydrolase</keyword>
<sequence>MSLHLSLVLPRSRRLALLLLLALAALPPVQAAELRLRILETSDVHMNLLNYDYYQDRPTDEYGLAKTASLIKAARAEAKNSLLFDNGDLLQGNPLGDYVAKIKPLAAGQVHPAYKVLGALQVDAANIGNHEFNYGLDFLRRALDGAPFPVLNANVMQAGKSQQPVFKPYVLLQRRFADESGKDQDLKIGVIGFVPPQIMQWDKHQLEGKVVAADIVETARRYVPEMRAQGADLVVAIAHSGFEKSAEPLPRLAENVATELARVPGIDVLLLGHAHAEFPGPAFAGYPGVDLERGTVFGVPALMPGRWGDHLGVIDLKLDSRSGAWKIADSRASLRPIYRRAERRALVDADPLVMQQIGHEHEQTLAYVRGQVARTQAPIFSYFAQVADDPSVQLVAQAQLAYLKRAVQGTALEGLPLLSAAAPFKAGGRQGTSSYTDIPAGPIAVKHIADLYVYPNTIKVLKIKGAEVREWLEMSAGQFRRIDPRGPAEQELLNLDYRSHNFDVLDGVSYAIDVSQPARYDAEGRLVAPDAHRIVDLRYQGKAIDPAADFLVITNNYRASGGGNFPGLNAGRIVIDAPDENREALVQYLAAMKDGLNPGADGNWRILPVPGVKLRFVSGAAGIRYLPLVPSVRLVRDQGDGSAVYELAP</sequence>
<gene>
    <name evidence="8" type="ORF">QWJ38_16120</name>
</gene>
<keyword evidence="4 5" id="KW-0547">Nucleotide-binding</keyword>
<feature type="domain" description="5'-Nucleotidase C-terminal" evidence="7">
    <location>
        <begin position="386"/>
        <end position="568"/>
    </location>
</feature>
<dbReference type="Pfam" id="PF00149">
    <property type="entry name" value="Metallophos"/>
    <property type="match status" value="1"/>
</dbReference>
<dbReference type="RefSeq" id="WP_290360122.1">
    <property type="nucleotide sequence ID" value="NZ_JAUHHC010000004.1"/>
</dbReference>
<protein>
    <submittedName>
        <fullName evidence="8">Bifunctional 2',3'-cyclic-nucleotide 2'-phosphodiesterase/3'-nucleotidase</fullName>
    </submittedName>
</protein>
<dbReference type="PANTHER" id="PTHR11575:SF6">
    <property type="entry name" value="2',3'-CYCLIC-NUCLEOTIDE 2'-PHOSPHODIESTERASE_3'-NUCLEOTIDASE"/>
    <property type="match status" value="1"/>
</dbReference>
<keyword evidence="2" id="KW-0479">Metal-binding</keyword>
<dbReference type="InterPro" id="IPR004843">
    <property type="entry name" value="Calcineurin-like_PHP"/>
</dbReference>
<evidence type="ECO:0000256" key="4">
    <source>
        <dbReference type="ARBA" id="ARBA00022741"/>
    </source>
</evidence>
<dbReference type="Proteomes" id="UP001228044">
    <property type="component" value="Unassembled WGS sequence"/>
</dbReference>
<accession>A0ABT8DUS2</accession>
<dbReference type="InterPro" id="IPR029052">
    <property type="entry name" value="Metallo-depent_PP-like"/>
</dbReference>
<proteinExistence type="inferred from homology"/>
<reference evidence="8 9" key="1">
    <citation type="submission" date="2023-06" db="EMBL/GenBank/DDBJ databases">
        <title>Pelomonas sp. PFR6 16S ribosomal RNA gene Genome sequencing and assembly.</title>
        <authorList>
            <person name="Woo H."/>
        </authorList>
    </citation>
    <scope>NUCLEOTIDE SEQUENCE [LARGE SCALE GENOMIC DNA]</scope>
    <source>
        <strain evidence="8 9">PFR6</strain>
    </source>
</reference>
<comment type="caution">
    <text evidence="8">The sequence shown here is derived from an EMBL/GenBank/DDBJ whole genome shotgun (WGS) entry which is preliminary data.</text>
</comment>